<evidence type="ECO:0000313" key="2">
    <source>
        <dbReference type="Proteomes" id="UP001163823"/>
    </source>
</evidence>
<comment type="caution">
    <text evidence="1">The sequence shown here is derived from an EMBL/GenBank/DDBJ whole genome shotgun (WGS) entry which is preliminary data.</text>
</comment>
<dbReference type="KEGG" id="qsa:O6P43_015110"/>
<dbReference type="EMBL" id="JARAOO010000006">
    <property type="protein sequence ID" value="KAJ7965476.1"/>
    <property type="molecule type" value="Genomic_DNA"/>
</dbReference>
<reference evidence="1" key="1">
    <citation type="journal article" date="2023" name="Science">
        <title>Elucidation of the pathway for biosynthesis of saponin adjuvants from the soapbark tree.</title>
        <authorList>
            <person name="Reed J."/>
            <person name="Orme A."/>
            <person name="El-Demerdash A."/>
            <person name="Owen C."/>
            <person name="Martin L.B.B."/>
            <person name="Misra R.C."/>
            <person name="Kikuchi S."/>
            <person name="Rejzek M."/>
            <person name="Martin A.C."/>
            <person name="Harkess A."/>
            <person name="Leebens-Mack J."/>
            <person name="Louveau T."/>
            <person name="Stephenson M.J."/>
            <person name="Osbourn A."/>
        </authorList>
    </citation>
    <scope>NUCLEOTIDE SEQUENCE</scope>
    <source>
        <strain evidence="1">S10</strain>
    </source>
</reference>
<evidence type="ECO:0000313" key="1">
    <source>
        <dbReference type="EMBL" id="KAJ7965476.1"/>
    </source>
</evidence>
<dbReference type="Proteomes" id="UP001163823">
    <property type="component" value="Chromosome 6"/>
</dbReference>
<gene>
    <name evidence="1" type="ORF">O6P43_015110</name>
</gene>
<sequence length="112" mass="13221">MRLARSSATSRHHSQPPFQLYTDLLPGNLLFENRFYLDFSSTYDEVGMVFPYMINISLLIEAYLMGTSWPWIEHKNGICYTNYLSANMVRLIFCLCYNMQPFFLVNVELISW</sequence>
<keyword evidence="2" id="KW-1185">Reference proteome</keyword>
<dbReference type="AlphaFoldDB" id="A0AAD7LY26"/>
<accession>A0AAD7LY26</accession>
<organism evidence="1 2">
    <name type="scientific">Quillaja saponaria</name>
    <name type="common">Soap bark tree</name>
    <dbReference type="NCBI Taxonomy" id="32244"/>
    <lineage>
        <taxon>Eukaryota</taxon>
        <taxon>Viridiplantae</taxon>
        <taxon>Streptophyta</taxon>
        <taxon>Embryophyta</taxon>
        <taxon>Tracheophyta</taxon>
        <taxon>Spermatophyta</taxon>
        <taxon>Magnoliopsida</taxon>
        <taxon>eudicotyledons</taxon>
        <taxon>Gunneridae</taxon>
        <taxon>Pentapetalae</taxon>
        <taxon>rosids</taxon>
        <taxon>fabids</taxon>
        <taxon>Fabales</taxon>
        <taxon>Quillajaceae</taxon>
        <taxon>Quillaja</taxon>
    </lineage>
</organism>
<name>A0AAD7LY26_QUISA</name>
<proteinExistence type="predicted"/>
<protein>
    <submittedName>
        <fullName evidence="1">Oligopeptide transporter</fullName>
    </submittedName>
</protein>